<accession>A0AA38RUN6</accession>
<dbReference type="EMBL" id="JANBVO010000001">
    <property type="protein sequence ID" value="KAJ9157624.1"/>
    <property type="molecule type" value="Genomic_DNA"/>
</dbReference>
<dbReference type="Proteomes" id="UP001174694">
    <property type="component" value="Unassembled WGS sequence"/>
</dbReference>
<proteinExistence type="predicted"/>
<reference evidence="1" key="1">
    <citation type="submission" date="2022-07" db="EMBL/GenBank/DDBJ databases">
        <title>Fungi with potential for degradation of polypropylene.</title>
        <authorList>
            <person name="Gostincar C."/>
        </authorList>
    </citation>
    <scope>NUCLEOTIDE SEQUENCE</scope>
    <source>
        <strain evidence="1">EXF-13308</strain>
    </source>
</reference>
<name>A0AA38RUN6_9PEZI</name>
<evidence type="ECO:0000313" key="2">
    <source>
        <dbReference type="Proteomes" id="UP001174694"/>
    </source>
</evidence>
<gene>
    <name evidence="1" type="ORF">NKR23_g355</name>
</gene>
<evidence type="ECO:0000313" key="1">
    <source>
        <dbReference type="EMBL" id="KAJ9157624.1"/>
    </source>
</evidence>
<protein>
    <submittedName>
        <fullName evidence="1">Uncharacterized protein</fullName>
    </submittedName>
</protein>
<keyword evidence="2" id="KW-1185">Reference proteome</keyword>
<organism evidence="1 2">
    <name type="scientific">Pleurostoma richardsiae</name>
    <dbReference type="NCBI Taxonomy" id="41990"/>
    <lineage>
        <taxon>Eukaryota</taxon>
        <taxon>Fungi</taxon>
        <taxon>Dikarya</taxon>
        <taxon>Ascomycota</taxon>
        <taxon>Pezizomycotina</taxon>
        <taxon>Sordariomycetes</taxon>
        <taxon>Sordariomycetidae</taxon>
        <taxon>Calosphaeriales</taxon>
        <taxon>Pleurostomataceae</taxon>
        <taxon>Pleurostoma</taxon>
    </lineage>
</organism>
<dbReference type="AlphaFoldDB" id="A0AA38RUN6"/>
<comment type="caution">
    <text evidence="1">The sequence shown here is derived from an EMBL/GenBank/DDBJ whole genome shotgun (WGS) entry which is preliminary data.</text>
</comment>
<sequence>MKRSSIERSIGYPGATVPPRLRWDAKDNTEKLLDRVRRNRPNGPSVKDKLGYRISYAQVNRIVGYRQYNSKRHLAHLEKEMEEEKRMREILGLPEDAIDTEAKIARDLDIPFHTVGLPEFEEWHRRGFRLEPGELQEPVFEEEADRLMAISAGSFFREDSRD</sequence>